<comment type="caution">
    <text evidence="13">The sequence shown here is derived from an EMBL/GenBank/DDBJ whole genome shotgun (WGS) entry which is preliminary data.</text>
</comment>
<keyword evidence="9 11" id="KW-0503">Monooxygenase</keyword>
<dbReference type="GO" id="GO:0016020">
    <property type="term" value="C:membrane"/>
    <property type="evidence" value="ECO:0007669"/>
    <property type="project" value="UniProtKB-SubCell"/>
</dbReference>
<dbReference type="GO" id="GO:0020037">
    <property type="term" value="F:heme binding"/>
    <property type="evidence" value="ECO:0007669"/>
    <property type="project" value="InterPro"/>
</dbReference>
<dbReference type="GO" id="GO:0005506">
    <property type="term" value="F:iron ion binding"/>
    <property type="evidence" value="ECO:0007669"/>
    <property type="project" value="InterPro"/>
</dbReference>
<dbReference type="InterPro" id="IPR002974">
    <property type="entry name" value="Cyt_P450_E_CYP52_ascomycetes"/>
</dbReference>
<comment type="similarity">
    <text evidence="3 11">Belongs to the cytochrome P450 family.</text>
</comment>
<evidence type="ECO:0000256" key="2">
    <source>
        <dbReference type="ARBA" id="ARBA00004167"/>
    </source>
</evidence>
<protein>
    <submittedName>
        <fullName evidence="13">Related to cytochrome P450 alkane hydroxylase</fullName>
    </submittedName>
</protein>
<dbReference type="PANTHER" id="PTHR24287">
    <property type="entry name" value="P450, PUTATIVE (EUROFUNG)-RELATED"/>
    <property type="match status" value="1"/>
</dbReference>
<evidence type="ECO:0000313" key="13">
    <source>
        <dbReference type="EMBL" id="SPJ86886.1"/>
    </source>
</evidence>
<dbReference type="AlphaFoldDB" id="A0AAE8SND5"/>
<accession>A0AAE8SND5</accession>
<dbReference type="Pfam" id="PF00067">
    <property type="entry name" value="p450"/>
    <property type="match status" value="1"/>
</dbReference>
<evidence type="ECO:0000256" key="7">
    <source>
        <dbReference type="ARBA" id="ARBA00023002"/>
    </source>
</evidence>
<keyword evidence="6 12" id="KW-1133">Transmembrane helix</keyword>
<evidence type="ECO:0000313" key="14">
    <source>
        <dbReference type="Proteomes" id="UP001187734"/>
    </source>
</evidence>
<dbReference type="InterPro" id="IPR036396">
    <property type="entry name" value="Cyt_P450_sf"/>
</dbReference>
<dbReference type="PROSITE" id="PS00086">
    <property type="entry name" value="CYTOCHROME_P450"/>
    <property type="match status" value="1"/>
</dbReference>
<keyword evidence="14" id="KW-1185">Reference proteome</keyword>
<evidence type="ECO:0000256" key="12">
    <source>
        <dbReference type="SAM" id="Phobius"/>
    </source>
</evidence>
<evidence type="ECO:0000256" key="11">
    <source>
        <dbReference type="RuleBase" id="RU000461"/>
    </source>
</evidence>
<keyword evidence="10 12" id="KW-0472">Membrane</keyword>
<dbReference type="GO" id="GO:0016712">
    <property type="term" value="F:oxidoreductase activity, acting on paired donors, with incorporation or reduction of molecular oxygen, reduced flavin or flavoprotein as one donor, and incorporation of one atom of oxygen"/>
    <property type="evidence" value="ECO:0007669"/>
    <property type="project" value="InterPro"/>
</dbReference>
<keyword evidence="11" id="KW-0349">Heme</keyword>
<dbReference type="InterPro" id="IPR047146">
    <property type="entry name" value="Cyt_P450_E_CYP52_fungi"/>
</dbReference>
<dbReference type="InterPro" id="IPR001128">
    <property type="entry name" value="Cyt_P450"/>
</dbReference>
<organism evidence="13 14">
    <name type="scientific">Fusarium torulosum</name>
    <dbReference type="NCBI Taxonomy" id="33205"/>
    <lineage>
        <taxon>Eukaryota</taxon>
        <taxon>Fungi</taxon>
        <taxon>Dikarya</taxon>
        <taxon>Ascomycota</taxon>
        <taxon>Pezizomycotina</taxon>
        <taxon>Sordariomycetes</taxon>
        <taxon>Hypocreomycetidae</taxon>
        <taxon>Hypocreales</taxon>
        <taxon>Nectriaceae</taxon>
        <taxon>Fusarium</taxon>
    </lineage>
</organism>
<dbReference type="EMBL" id="ONZP01000527">
    <property type="protein sequence ID" value="SPJ86886.1"/>
    <property type="molecule type" value="Genomic_DNA"/>
</dbReference>
<dbReference type="Proteomes" id="UP001187734">
    <property type="component" value="Unassembled WGS sequence"/>
</dbReference>
<evidence type="ECO:0000256" key="5">
    <source>
        <dbReference type="ARBA" id="ARBA00022723"/>
    </source>
</evidence>
<proteinExistence type="inferred from homology"/>
<dbReference type="PRINTS" id="PR00385">
    <property type="entry name" value="P450"/>
</dbReference>
<gene>
    <name evidence="13" type="ORF">FTOL_11911</name>
</gene>
<dbReference type="PANTHER" id="PTHR24287:SF17">
    <property type="entry name" value="P450, PUTATIVE (EUROFUNG)-RELATED"/>
    <property type="match status" value="1"/>
</dbReference>
<evidence type="ECO:0000256" key="3">
    <source>
        <dbReference type="ARBA" id="ARBA00010617"/>
    </source>
</evidence>
<keyword evidence="4 12" id="KW-0812">Transmembrane</keyword>
<evidence type="ECO:0000256" key="9">
    <source>
        <dbReference type="ARBA" id="ARBA00023033"/>
    </source>
</evidence>
<dbReference type="CDD" id="cd11063">
    <property type="entry name" value="CYP52"/>
    <property type="match status" value="1"/>
</dbReference>
<feature type="transmembrane region" description="Helical" evidence="12">
    <location>
        <begin position="12"/>
        <end position="30"/>
    </location>
</feature>
<keyword evidence="7 11" id="KW-0560">Oxidoreductase</keyword>
<evidence type="ECO:0000256" key="1">
    <source>
        <dbReference type="ARBA" id="ARBA00001971"/>
    </source>
</evidence>
<keyword evidence="8 11" id="KW-0408">Iron</keyword>
<keyword evidence="5 11" id="KW-0479">Metal-binding</keyword>
<comment type="cofactor">
    <cofactor evidence="1">
        <name>heme</name>
        <dbReference type="ChEBI" id="CHEBI:30413"/>
    </cofactor>
</comment>
<dbReference type="PRINTS" id="PR01239">
    <property type="entry name" value="EP450IICYP52"/>
</dbReference>
<evidence type="ECO:0000256" key="4">
    <source>
        <dbReference type="ARBA" id="ARBA00022692"/>
    </source>
</evidence>
<dbReference type="Gene3D" id="1.10.630.10">
    <property type="entry name" value="Cytochrome P450"/>
    <property type="match status" value="1"/>
</dbReference>
<evidence type="ECO:0000256" key="6">
    <source>
        <dbReference type="ARBA" id="ARBA00022989"/>
    </source>
</evidence>
<dbReference type="SUPFAM" id="SSF48264">
    <property type="entry name" value="Cytochrome P450"/>
    <property type="match status" value="1"/>
</dbReference>
<reference evidence="13" key="1">
    <citation type="submission" date="2018-03" db="EMBL/GenBank/DDBJ databases">
        <authorList>
            <person name="Guldener U."/>
        </authorList>
    </citation>
    <scope>NUCLEOTIDE SEQUENCE</scope>
</reference>
<name>A0AAE8SND5_9HYPO</name>
<comment type="subcellular location">
    <subcellularLocation>
        <location evidence="2">Membrane</location>
        <topology evidence="2">Single-pass membrane protein</topology>
    </subcellularLocation>
</comment>
<evidence type="ECO:0000256" key="10">
    <source>
        <dbReference type="ARBA" id="ARBA00023136"/>
    </source>
</evidence>
<sequence>MSELMPKSFELTFLFALSFVLVAYFIFNYVSHNLSRRLGAQYGCQPILSVHPSRWLGVNFIFDTHKHYKERNYLHALCRQFEDVGSTHEVRMLGYNLGHRLDVMKNFLGRGAFVTDVEEWQHSRALLRPSFNRGQVANLDTIEDHVSQLLRLIPSGGETVDLQELFYRFTMDSPTGEFARSFKYALHRVSEGMRLGPMHSFRKTDPKAEEANRFWRNYVSKYVDQTLAYRKKLADQGELGGRERRTFLMGLVMATDDREKMCDELISLLLAGRDTTASLIGSVIFCLSQNAYQWKKVRNEVQKVFGDRVPTYEELRSLQYVKHCINESLRLFPPVPNNAKMATEDTVLPHGGDNGGKAPVLVPKGCIIIYTVFALHRRKDLWGDDADDFRPERWEMGRKFAWDFLPFNAGPRICLGQQYALTEAMYILIRMAQGFQTIESRDEEPWVESLELTVSSGNGVKVAVQRAKTGST</sequence>
<evidence type="ECO:0000256" key="8">
    <source>
        <dbReference type="ARBA" id="ARBA00023004"/>
    </source>
</evidence>
<dbReference type="InterPro" id="IPR017972">
    <property type="entry name" value="Cyt_P450_CS"/>
</dbReference>